<dbReference type="PANTHER" id="PTHR34385:SF1">
    <property type="entry name" value="PEPTIDOGLYCAN L-ALANYL-D-GLUTAMATE ENDOPEPTIDASE CWLK"/>
    <property type="match status" value="1"/>
</dbReference>
<keyword evidence="2" id="KW-0645">Protease</keyword>
<dbReference type="InterPro" id="IPR052179">
    <property type="entry name" value="DD-CPase-like"/>
</dbReference>
<dbReference type="GO" id="GO:0004180">
    <property type="term" value="F:carboxypeptidase activity"/>
    <property type="evidence" value="ECO:0007669"/>
    <property type="project" value="UniProtKB-KW"/>
</dbReference>
<keyword evidence="3" id="KW-1185">Reference proteome</keyword>
<accession>A0A917GQH5</accession>
<reference evidence="2 3" key="1">
    <citation type="journal article" date="2014" name="Int. J. Syst. Evol. Microbiol.">
        <title>Complete genome sequence of Corynebacterium casei LMG S-19264T (=DSM 44701T), isolated from a smear-ripened cheese.</title>
        <authorList>
            <consortium name="US DOE Joint Genome Institute (JGI-PGF)"/>
            <person name="Walter F."/>
            <person name="Albersmeier A."/>
            <person name="Kalinowski J."/>
            <person name="Ruckert C."/>
        </authorList>
    </citation>
    <scope>NUCLEOTIDE SEQUENCE [LARGE SCALE GENOMIC DNA]</scope>
    <source>
        <strain evidence="2 3">CGMCC 1.15286</strain>
    </source>
</reference>
<dbReference type="EMBL" id="BMHY01000001">
    <property type="protein sequence ID" value="GGG54405.1"/>
    <property type="molecule type" value="Genomic_DNA"/>
</dbReference>
<evidence type="ECO:0000313" key="3">
    <source>
        <dbReference type="Proteomes" id="UP000600247"/>
    </source>
</evidence>
<keyword evidence="2" id="KW-0121">Carboxypeptidase</keyword>
<dbReference type="Pfam" id="PF02557">
    <property type="entry name" value="VanY"/>
    <property type="match status" value="1"/>
</dbReference>
<dbReference type="Proteomes" id="UP000600247">
    <property type="component" value="Unassembled WGS sequence"/>
</dbReference>
<dbReference type="AlphaFoldDB" id="A0A917GQH5"/>
<dbReference type="Gene3D" id="3.30.200.180">
    <property type="match status" value="1"/>
</dbReference>
<keyword evidence="2" id="KW-0378">Hydrolase</keyword>
<feature type="domain" description="D-alanyl-D-alanine carboxypeptidase-like core" evidence="1">
    <location>
        <begin position="67"/>
        <end position="193"/>
    </location>
</feature>
<protein>
    <submittedName>
        <fullName evidence="2">D-alanyl-D-alanine carboxypeptidase</fullName>
    </submittedName>
</protein>
<dbReference type="RefSeq" id="WP_188887260.1">
    <property type="nucleotide sequence ID" value="NZ_BMHY01000001.1"/>
</dbReference>
<name>A0A917GQH5_9BACL</name>
<evidence type="ECO:0000259" key="1">
    <source>
        <dbReference type="Pfam" id="PF02557"/>
    </source>
</evidence>
<comment type="caution">
    <text evidence="2">The sequence shown here is derived from an EMBL/GenBank/DDBJ whole genome shotgun (WGS) entry which is preliminary data.</text>
</comment>
<proteinExistence type="predicted"/>
<dbReference type="Gene3D" id="3.30.1380.10">
    <property type="match status" value="1"/>
</dbReference>
<sequence length="280" mass="31260">MIKNRLETRKPDQLHDGYVRLKRSDIHKGKLLLVNRSHPVRSETNSIVSLPADILRADHSEEPFISLELECSSQLSRLLGACMAKEQITVVSGYRSAEMQQRIYEESVAEHGEAFTNSYVAVPGASEHQTGLAVDVGVRGGKTDYIRPSFAGSAISDVFRELAPEYGFIQRYQEGKEAVTGIACEPWHYRYVGFPHSAVMVQYGLCLEEYIAFLKRFPYGVQHLYFGDNYEIYYVKAEAGERLELPIPHGDSGNSEWSGNNEDGFIVTVCARGKGGDDVG</sequence>
<organism evidence="2 3">
    <name type="scientific">Paenibacillus radicis</name>
    <name type="common">ex Gao et al. 2016</name>
    <dbReference type="NCBI Taxonomy" id="1737354"/>
    <lineage>
        <taxon>Bacteria</taxon>
        <taxon>Bacillati</taxon>
        <taxon>Bacillota</taxon>
        <taxon>Bacilli</taxon>
        <taxon>Bacillales</taxon>
        <taxon>Paenibacillaceae</taxon>
        <taxon>Paenibacillus</taxon>
    </lineage>
</organism>
<dbReference type="PANTHER" id="PTHR34385">
    <property type="entry name" value="D-ALANYL-D-ALANINE CARBOXYPEPTIDASE"/>
    <property type="match status" value="1"/>
</dbReference>
<gene>
    <name evidence="2" type="primary">vanY</name>
    <name evidence="2" type="ORF">GCM10010918_04040</name>
</gene>
<dbReference type="SUPFAM" id="SSF55166">
    <property type="entry name" value="Hedgehog/DD-peptidase"/>
    <property type="match status" value="1"/>
</dbReference>
<dbReference type="InterPro" id="IPR009045">
    <property type="entry name" value="Zn_M74/Hedgehog-like"/>
</dbReference>
<evidence type="ECO:0000313" key="2">
    <source>
        <dbReference type="EMBL" id="GGG54405.1"/>
    </source>
</evidence>
<dbReference type="InterPro" id="IPR003709">
    <property type="entry name" value="VanY-like_core_dom"/>
</dbReference>
<dbReference type="GO" id="GO:0006508">
    <property type="term" value="P:proteolysis"/>
    <property type="evidence" value="ECO:0007669"/>
    <property type="project" value="InterPro"/>
</dbReference>